<evidence type="ECO:0000313" key="2">
    <source>
        <dbReference type="RefSeq" id="XP_073917500.1"/>
    </source>
</evidence>
<proteinExistence type="predicted"/>
<organism evidence="1 2">
    <name type="scientific">Castor canadensis</name>
    <name type="common">American beaver</name>
    <dbReference type="NCBI Taxonomy" id="51338"/>
    <lineage>
        <taxon>Eukaryota</taxon>
        <taxon>Metazoa</taxon>
        <taxon>Chordata</taxon>
        <taxon>Craniata</taxon>
        <taxon>Vertebrata</taxon>
        <taxon>Euteleostomi</taxon>
        <taxon>Mammalia</taxon>
        <taxon>Eutheria</taxon>
        <taxon>Euarchontoglires</taxon>
        <taxon>Glires</taxon>
        <taxon>Rodentia</taxon>
        <taxon>Castorimorpha</taxon>
        <taxon>Castoridae</taxon>
        <taxon>Castor</taxon>
    </lineage>
</organism>
<name>A0AC58LK18_CASCN</name>
<dbReference type="RefSeq" id="XP_073917500.1">
    <property type="nucleotide sequence ID" value="XM_074061399.1"/>
</dbReference>
<reference evidence="2" key="1">
    <citation type="submission" date="2025-08" db="UniProtKB">
        <authorList>
            <consortium name="RefSeq"/>
        </authorList>
    </citation>
    <scope>IDENTIFICATION</scope>
</reference>
<keyword evidence="1" id="KW-1185">Reference proteome</keyword>
<sequence>MEKKAVDSRSLRDSMVKKPYSQKALPTKKSSNTSGIRRVLPRTTHPVQYVTSRTWTRQGRLRALRLRCVARKFLYLWIRMTFGRVFPSRARFYYEQKILRKVFGEWKEEWWVSHREWKLCVRADCHYRYYLYSLMFHTWKAYVRQRQEMRRKHIRAEDHDAKRKMRWAWKSWLIHVVVRRTKLEMQMTAQELRQRSMLWVWWGKWRQQLGEVRVSRALEAIAVKHRTLILQLQAWSRWQEQLLHRQREREKVVSAVRHHQQWQKHRSLKAWLEYLHARRAKTQQNEMAARFHRVTVLQIHFCDWQWAWERRQSLAAQQALVEELARKMVLRRALTHWKHFVLLCAEEAAQCQAAEEHHRLSLLHFCFRALKDNVTRAHFQRIRKNLAHLQHDTTLLRRFWSLWHYRIEQREEREKLPLLHAAWVHYRMKPVSPRAAFDSQRSTRFAFLKTKQNLKNLEPEGADGSTVLLQATADSHFQQRALSAAFHTWSRLWRQHQQEHVLSAQAVRFHRGTVEKQVFAIWWQKMFQHRENRLAERMAILQAERHLLQRSWSMWHQQAAARRQEQEWQAVACAHHQQGQLRKAFWVWRESARGLRTERTGRARAVCFHSVRLLRWAWSRWRECLALRAAEQQQLMQADLRGQRIALRRALRKWLAYQSRVRSVLQEVAARESQHNRQLLRWVLRRWRQNTVARVDEARKCSEASVHYRRTLCSKVLVRWREVALVQIHCRQREAGALREARKVLDRAPTERQTLACTCLRSSPDLVSALAGLQPEGRPAEGPAGAGSPVSPPAAAAGGCDAVEDTPSGLRQEKAPAEAGHPTPGAETHPDLLLPVETTAGGQEAGAAEHSTGPVVLGVLATGKGKCASSGRSCVRGGKPLPQGVGVMAEVRPHLPPFLEAWTAWLGFVLERRRKKARLEWAVQFYHRQLLQEGATRLLRFAASLKAFRQQLQAQQQMQAVHSLHHVVRRCAEHWKQKALGQGRESRPPAPITPTRRVTFEGPLPNHDAAGAGDATLETKRRRARPQGAPGSLVLPAGEPYLLELNAARSARKQPRRPHFLLESTQSQRSPGYSPLPGQGLEKCQEWGRGIRPAGPSLPRPLLSGAPSAPGPELLLPPSSFTARGAGGLARVSAQPTATGPKLRAPPSLAGGSDPHLLLPGDFTGTRPEHGSAAAGQAELEAELEGIQQQLQRYQSTKYNLWSCQRQASSLRRWLELSQEEPRPEDQDAEQQVQKELDEVELQIQRLAQDLQAQRQPVRACITRVQALRRLCADRGAKADRQPSGRRRDQNTKLP</sequence>
<protein>
    <submittedName>
        <fullName evidence="2">Protein SFI1 homolog isoform X1</fullName>
    </submittedName>
</protein>
<dbReference type="Proteomes" id="UP001732720">
    <property type="component" value="Chromosome 18"/>
</dbReference>
<gene>
    <name evidence="2" type="primary">Sfi1</name>
</gene>
<accession>A0AC58LK18</accession>
<evidence type="ECO:0000313" key="1">
    <source>
        <dbReference type="Proteomes" id="UP001732720"/>
    </source>
</evidence>